<dbReference type="InterPro" id="IPR015813">
    <property type="entry name" value="Pyrv/PenolPyrv_kinase-like_dom"/>
</dbReference>
<dbReference type="InterPro" id="IPR000121">
    <property type="entry name" value="PEP_util_C"/>
</dbReference>
<reference evidence="5 6" key="4">
    <citation type="journal article" date="2020" name="Sci. Rep.">
        <title>beta-carboline chemical signals induce reveromycin production through a LuxR family regulator in Streptomyces sp. SN-593.</title>
        <authorList>
            <person name="Panthee S."/>
            <person name="Kito N."/>
            <person name="Hayashi T."/>
            <person name="Shimizu T."/>
            <person name="Ishikawa J."/>
            <person name="Hamamoto H."/>
            <person name="Osada H."/>
            <person name="Takahashi S."/>
        </authorList>
    </citation>
    <scope>NUCLEOTIDE SEQUENCE [LARGE SCALE GENOMIC DNA]</scope>
    <source>
        <strain evidence="5 6">SN-593</strain>
    </source>
</reference>
<evidence type="ECO:0000313" key="5">
    <source>
        <dbReference type="EMBL" id="BBA95573.1"/>
    </source>
</evidence>
<reference evidence="5 6" key="1">
    <citation type="journal article" date="2010" name="J. Bacteriol.">
        <title>Biochemical characterization of a novel indole prenyltransferase from Streptomyces sp. SN-593.</title>
        <authorList>
            <person name="Takahashi S."/>
            <person name="Takagi H."/>
            <person name="Toyoda A."/>
            <person name="Uramoto M."/>
            <person name="Nogawa T."/>
            <person name="Ueki M."/>
            <person name="Sakaki Y."/>
            <person name="Osada H."/>
        </authorList>
    </citation>
    <scope>NUCLEOTIDE SEQUENCE [LARGE SCALE GENOMIC DNA]</scope>
    <source>
        <strain evidence="5 6">SN-593</strain>
    </source>
</reference>
<dbReference type="EMBL" id="AP018365">
    <property type="protein sequence ID" value="BBA95573.1"/>
    <property type="molecule type" value="Genomic_DNA"/>
</dbReference>
<evidence type="ECO:0000313" key="6">
    <source>
        <dbReference type="Proteomes" id="UP000595703"/>
    </source>
</evidence>
<evidence type="ECO:0000256" key="2">
    <source>
        <dbReference type="ARBA" id="ARBA00022741"/>
    </source>
</evidence>
<keyword evidence="3" id="KW-0067">ATP-binding</keyword>
<dbReference type="Proteomes" id="UP000595703">
    <property type="component" value="Chromosome"/>
</dbReference>
<accession>A0A7U3UN13</accession>
<dbReference type="InterPro" id="IPR006319">
    <property type="entry name" value="PEP_synth"/>
</dbReference>
<organism evidence="5 6">
    <name type="scientific">Actinacidiphila reveromycinica</name>
    <dbReference type="NCBI Taxonomy" id="659352"/>
    <lineage>
        <taxon>Bacteria</taxon>
        <taxon>Bacillati</taxon>
        <taxon>Actinomycetota</taxon>
        <taxon>Actinomycetes</taxon>
        <taxon>Kitasatosporales</taxon>
        <taxon>Streptomycetaceae</taxon>
        <taxon>Actinacidiphila</taxon>
    </lineage>
</organism>
<dbReference type="Pfam" id="PF02896">
    <property type="entry name" value="PEP-utilizers_C"/>
    <property type="match status" value="1"/>
</dbReference>
<comment type="similarity">
    <text evidence="1">Belongs to the PEP-utilizing enzyme family.</text>
</comment>
<evidence type="ECO:0000256" key="1">
    <source>
        <dbReference type="ARBA" id="ARBA00007837"/>
    </source>
</evidence>
<evidence type="ECO:0000256" key="3">
    <source>
        <dbReference type="ARBA" id="ARBA00022840"/>
    </source>
</evidence>
<dbReference type="RefSeq" id="WP_202232085.1">
    <property type="nucleotide sequence ID" value="NZ_AP018365.1"/>
</dbReference>
<sequence length="307" mass="33933">MRQRLTLSGEIPPPAVAELFDAVGLIRSEYVLRHRGQFITRPEARTALADYLRAVAAACGDRPLWYRTSEFTTQEANTLDGVDRIYHEADFMKGRRGLRRALELPEAFETELRVLAEVAADHPHLHVLMPFVRDAADLGFATDVLERVGWPNRFGSMIEIPSALLDAAKFVSMGASNLMLGLNDLSSLLTGTSRQDQDMKLHPSVWRAVEVLGEAVDGSAEWGVAGNLGRPVLERAEAAGVPYVSVHYSDLPELHGIPAADLPDLDFVQRTKVYTRRQISRAQDRDLAERQAALTVAENTRPVTATP</sequence>
<protein>
    <recommendedName>
        <fullName evidence="4">PEP-utilising enzyme C-terminal domain-containing protein</fullName>
    </recommendedName>
</protein>
<dbReference type="KEGG" id="arev:RVR_484"/>
<reference evidence="5 6" key="2">
    <citation type="journal article" date="2011" name="J. Antibiot.">
        <title>Furaquinocins I and J: novel polyketide isoprenoid hybrid compounds from Streptomyces reveromyceticus SN-593.</title>
        <authorList>
            <person name="Panthee S."/>
            <person name="Takahashi S."/>
            <person name="Takagi H."/>
            <person name="Nogawa T."/>
            <person name="Oowada E."/>
            <person name="Uramoto M."/>
            <person name="Osada H."/>
        </authorList>
    </citation>
    <scope>NUCLEOTIDE SEQUENCE [LARGE SCALE GENOMIC DNA]</scope>
    <source>
        <strain evidence="5 6">SN-593</strain>
    </source>
</reference>
<dbReference type="InterPro" id="IPR040442">
    <property type="entry name" value="Pyrv_kinase-like_dom_sf"/>
</dbReference>
<dbReference type="SUPFAM" id="SSF51621">
    <property type="entry name" value="Phosphoenolpyruvate/pyruvate domain"/>
    <property type="match status" value="1"/>
</dbReference>
<dbReference type="PANTHER" id="PTHR43030:SF1">
    <property type="entry name" value="PHOSPHOENOLPYRUVATE SYNTHASE"/>
    <property type="match status" value="1"/>
</dbReference>
<dbReference type="PANTHER" id="PTHR43030">
    <property type="entry name" value="PHOSPHOENOLPYRUVATE SYNTHASE"/>
    <property type="match status" value="1"/>
</dbReference>
<keyword evidence="2" id="KW-0547">Nucleotide-binding</keyword>
<name>A0A7U3UN13_9ACTN</name>
<dbReference type="GO" id="GO:0005524">
    <property type="term" value="F:ATP binding"/>
    <property type="evidence" value="ECO:0007669"/>
    <property type="project" value="UniProtKB-KW"/>
</dbReference>
<dbReference type="GO" id="GO:0008986">
    <property type="term" value="F:pyruvate, water dikinase activity"/>
    <property type="evidence" value="ECO:0007669"/>
    <property type="project" value="InterPro"/>
</dbReference>
<proteinExistence type="inferred from homology"/>
<reference evidence="5 6" key="3">
    <citation type="journal article" date="2011" name="Nat. Chem. Biol.">
        <title>Reveromycin A biosynthesis uses RevG and RevJ for stereospecific spiroacetal formation.</title>
        <authorList>
            <person name="Takahashi S."/>
            <person name="Toyoda A."/>
            <person name="Sekiyama Y."/>
            <person name="Takagi H."/>
            <person name="Nogawa T."/>
            <person name="Uramoto M."/>
            <person name="Suzuki R."/>
            <person name="Koshino H."/>
            <person name="Kumano T."/>
            <person name="Panthee S."/>
            <person name="Dairi T."/>
            <person name="Ishikawa J."/>
            <person name="Ikeda H."/>
            <person name="Sakaki Y."/>
            <person name="Osada H."/>
        </authorList>
    </citation>
    <scope>NUCLEOTIDE SEQUENCE [LARGE SCALE GENOMIC DNA]</scope>
    <source>
        <strain evidence="5 6">SN-593</strain>
    </source>
</reference>
<dbReference type="AlphaFoldDB" id="A0A7U3UN13"/>
<feature type="domain" description="PEP-utilising enzyme C-terminal" evidence="4">
    <location>
        <begin position="18"/>
        <end position="229"/>
    </location>
</feature>
<dbReference type="Gene3D" id="3.20.20.60">
    <property type="entry name" value="Phosphoenolpyruvate-binding domains"/>
    <property type="match status" value="1"/>
</dbReference>
<evidence type="ECO:0000259" key="4">
    <source>
        <dbReference type="Pfam" id="PF02896"/>
    </source>
</evidence>
<keyword evidence="6" id="KW-1185">Reference proteome</keyword>
<gene>
    <name evidence="5" type="ORF">RVR_484</name>
</gene>